<evidence type="ECO:0000256" key="1">
    <source>
        <dbReference type="SAM" id="Phobius"/>
    </source>
</evidence>
<keyword evidence="1" id="KW-1133">Transmembrane helix</keyword>
<keyword evidence="1" id="KW-0472">Membrane</keyword>
<evidence type="ECO:0000313" key="3">
    <source>
        <dbReference type="Proteomes" id="UP000032247"/>
    </source>
</evidence>
<dbReference type="AlphaFoldDB" id="A0A0D1L6T6"/>
<dbReference type="Pfam" id="PF16935">
    <property type="entry name" value="Hol_Tox"/>
    <property type="match status" value="1"/>
</dbReference>
<comment type="caution">
    <text evidence="2">The sequence shown here is derived from an EMBL/GenBank/DDBJ whole genome shotgun (WGS) entry which is preliminary data.</text>
</comment>
<dbReference type="Proteomes" id="UP000032247">
    <property type="component" value="Unassembled WGS sequence"/>
</dbReference>
<dbReference type="InterPro" id="IPR031616">
    <property type="entry name" value="BsrE-like"/>
</dbReference>
<protein>
    <submittedName>
        <fullName evidence="2">Uncharacterized protein</fullName>
    </submittedName>
</protein>
<evidence type="ECO:0000313" key="2">
    <source>
        <dbReference type="EMBL" id="KIU11491.1"/>
    </source>
</evidence>
<feature type="transmembrane region" description="Helical" evidence="1">
    <location>
        <begin position="20"/>
        <end position="45"/>
    </location>
</feature>
<sequence>MLTLFNFIFDFNNEVMQHMSIYESMMVMINFCTLMLNAVGLFVLIGNEK</sequence>
<dbReference type="EMBL" id="JXBC01000003">
    <property type="protein sequence ID" value="KIU11491.1"/>
    <property type="molecule type" value="Genomic_DNA"/>
</dbReference>
<gene>
    <name evidence="2" type="ORF">SC09_Contig24orf00491</name>
</gene>
<dbReference type="PATRIC" id="fig|1423.173.peg.2144"/>
<name>A0A0D1L6T6_BACIU</name>
<keyword evidence="1" id="KW-0812">Transmembrane</keyword>
<reference evidence="2 3" key="1">
    <citation type="submission" date="2014-12" db="EMBL/GenBank/DDBJ databases">
        <title>Comparative genome analysis of Bacillus coagulans HM-08, Clostridium butyricum HM-68, Bacillus subtilis HM-66 and Bacillus licheniformis BL-09.</title>
        <authorList>
            <person name="Zhang H."/>
        </authorList>
    </citation>
    <scope>NUCLEOTIDE SEQUENCE [LARGE SCALE GENOMIC DNA]</scope>
    <source>
        <strain evidence="2 3">HM-66</strain>
    </source>
</reference>
<accession>A0A0D1L6T6</accession>
<proteinExistence type="predicted"/>
<organism evidence="2 3">
    <name type="scientific">Bacillus subtilis</name>
    <dbReference type="NCBI Taxonomy" id="1423"/>
    <lineage>
        <taxon>Bacteria</taxon>
        <taxon>Bacillati</taxon>
        <taxon>Bacillota</taxon>
        <taxon>Bacilli</taxon>
        <taxon>Bacillales</taxon>
        <taxon>Bacillaceae</taxon>
        <taxon>Bacillus</taxon>
    </lineage>
</organism>